<gene>
    <name evidence="1" type="ORF">K1Y72_15525</name>
</gene>
<dbReference type="PANTHER" id="PTHR12631">
    <property type="entry name" value="ALPHA-L-IDURONIDASE"/>
    <property type="match status" value="1"/>
</dbReference>
<comment type="caution">
    <text evidence="1">The sequence shown here is derived from an EMBL/GenBank/DDBJ whole genome shotgun (WGS) entry which is preliminary data.</text>
</comment>
<dbReference type="EMBL" id="JAIBOA010000009">
    <property type="protein sequence ID" value="MBW8483797.1"/>
    <property type="molecule type" value="Genomic_DNA"/>
</dbReference>
<dbReference type="PANTHER" id="PTHR12631:SF10">
    <property type="entry name" value="BETA-XYLOSIDASE-LIKE PROTEIN-RELATED"/>
    <property type="match status" value="1"/>
</dbReference>
<name>A0ABS7FTR5_9ACTN</name>
<organism evidence="1 2">
    <name type="scientific">Actinomadura parmotrematis</name>
    <dbReference type="NCBI Taxonomy" id="2864039"/>
    <lineage>
        <taxon>Bacteria</taxon>
        <taxon>Bacillati</taxon>
        <taxon>Actinomycetota</taxon>
        <taxon>Actinomycetes</taxon>
        <taxon>Streptosporangiales</taxon>
        <taxon>Thermomonosporaceae</taxon>
        <taxon>Actinomadura</taxon>
    </lineage>
</organism>
<proteinExistence type="predicted"/>
<dbReference type="SUPFAM" id="SSF51445">
    <property type="entry name" value="(Trans)glycosidases"/>
    <property type="match status" value="1"/>
</dbReference>
<dbReference type="RefSeq" id="WP_220167036.1">
    <property type="nucleotide sequence ID" value="NZ_JAIBOA010000009.1"/>
</dbReference>
<dbReference type="Gene3D" id="3.20.20.80">
    <property type="entry name" value="Glycosidases"/>
    <property type="match status" value="1"/>
</dbReference>
<reference evidence="1 2" key="1">
    <citation type="submission" date="2021-07" db="EMBL/GenBank/DDBJ databases">
        <title>Actinomadura sp. PM05-2 isolated from lichen.</title>
        <authorList>
            <person name="Somphong A."/>
            <person name="Phongsopitanun W."/>
            <person name="Tanasupawat S."/>
            <person name="Peongsungnone V."/>
        </authorList>
    </citation>
    <scope>NUCLEOTIDE SEQUENCE [LARGE SCALE GENOMIC DNA]</scope>
    <source>
        <strain evidence="1 2">PM05-2</strain>
    </source>
</reference>
<sequence>MGRRLRVTLWAALVALLAVPAGVAFHSYGRPAARDAAAGAPDAARAPSWGLTHTKVTPDGAGAAARTGLGAVPIAQNQAIMGWGVDSPEPSPGRYDFAGLDARVRLVRDTGGIPVITLCCSPDWMKGGAAGTTDWAKLETAPTAARYDDFAALAAQVARRYPDVRHYLVWNEFKGFFDEKAGTWDYAGYTALYNKVYAALKQVNPRIQVGGPYLPMNSNAPGKGPVTAVSGPWGSVDQRSLDAVAYWLQHKAGADFLAVDGSSLPEQTGVATDEFAALAKFAAVTKWLNAQSQGRLPVWWAEWYVQPEGTSWTDEHLGAVQAAAMMQFVQGGAAAAFYWSPQTGAAECKGCLWTGPDAGGAPTPTLTMLQNFARWFPPGTPLTPVTSSNAAVRVLGQKRQLLAVNTSAKAASSVVGGAKMDLGPYEVRWVNW</sequence>
<dbReference type="InterPro" id="IPR017853">
    <property type="entry name" value="GH"/>
</dbReference>
<dbReference type="Proteomes" id="UP000774570">
    <property type="component" value="Unassembled WGS sequence"/>
</dbReference>
<evidence type="ECO:0000313" key="2">
    <source>
        <dbReference type="Proteomes" id="UP000774570"/>
    </source>
</evidence>
<evidence type="ECO:0000313" key="1">
    <source>
        <dbReference type="EMBL" id="MBW8483797.1"/>
    </source>
</evidence>
<protein>
    <submittedName>
        <fullName evidence="1">Xylan 1,4-beta-xylosidase</fullName>
    </submittedName>
</protein>
<keyword evidence="2" id="KW-1185">Reference proteome</keyword>
<accession>A0ABS7FTR5</accession>
<dbReference type="InterPro" id="IPR051923">
    <property type="entry name" value="Glycosyl_Hydrolase_39"/>
</dbReference>